<reference evidence="3" key="1">
    <citation type="journal article" date="2019" name="Int. J. Syst. Evol. Microbiol.">
        <title>The Global Catalogue of Microorganisms (GCM) 10K type strain sequencing project: providing services to taxonomists for standard genome sequencing and annotation.</title>
        <authorList>
            <consortium name="The Broad Institute Genomics Platform"/>
            <consortium name="The Broad Institute Genome Sequencing Center for Infectious Disease"/>
            <person name="Wu L."/>
            <person name="Ma J."/>
        </authorList>
    </citation>
    <scope>NUCLEOTIDE SEQUENCE [LARGE SCALE GENOMIC DNA]</scope>
    <source>
        <strain evidence="3">JCM 9088</strain>
    </source>
</reference>
<feature type="region of interest" description="Disordered" evidence="1">
    <location>
        <begin position="1"/>
        <end position="49"/>
    </location>
</feature>
<comment type="caution">
    <text evidence="2">The sequence shown here is derived from an EMBL/GenBank/DDBJ whole genome shotgun (WGS) entry which is preliminary data.</text>
</comment>
<evidence type="ECO:0000313" key="2">
    <source>
        <dbReference type="EMBL" id="GAA2937361.1"/>
    </source>
</evidence>
<evidence type="ECO:0000256" key="1">
    <source>
        <dbReference type="SAM" id="MobiDB-lite"/>
    </source>
</evidence>
<feature type="compositionally biased region" description="Low complexity" evidence="1">
    <location>
        <begin position="14"/>
        <end position="23"/>
    </location>
</feature>
<accession>A0ABP6JNY9</accession>
<keyword evidence="3" id="KW-1185">Reference proteome</keyword>
<name>A0ABP6JNY9_9ACTN</name>
<proteinExistence type="predicted"/>
<feature type="region of interest" description="Disordered" evidence="1">
    <location>
        <begin position="63"/>
        <end position="89"/>
    </location>
</feature>
<organism evidence="2 3">
    <name type="scientific">Streptomyces enissocaesilis</name>
    <dbReference type="NCBI Taxonomy" id="332589"/>
    <lineage>
        <taxon>Bacteria</taxon>
        <taxon>Bacillati</taxon>
        <taxon>Actinomycetota</taxon>
        <taxon>Actinomycetes</taxon>
        <taxon>Kitasatosporales</taxon>
        <taxon>Streptomycetaceae</taxon>
        <taxon>Streptomyces</taxon>
        <taxon>Streptomyces rochei group</taxon>
    </lineage>
</organism>
<sequence length="147" mass="15779">MTSCHGGRTGGGRPRTQPGAAPRESCSVSDDTQEIPMNGKGTEASALPVRTPQWAFDPYRFPGLQDFDQQDDTGAVEGDEDCFPPAPGLQRRLPFTLSAADRRRLDLHAALTTTGIAPLPGDLEAICVLSMLDDTTINAVLRWITSP</sequence>
<dbReference type="Proteomes" id="UP001500403">
    <property type="component" value="Unassembled WGS sequence"/>
</dbReference>
<evidence type="ECO:0000313" key="3">
    <source>
        <dbReference type="Proteomes" id="UP001500403"/>
    </source>
</evidence>
<gene>
    <name evidence="2" type="ORF">GCM10010446_23290</name>
</gene>
<dbReference type="EMBL" id="BAAAUD010000021">
    <property type="protein sequence ID" value="GAA2937361.1"/>
    <property type="molecule type" value="Genomic_DNA"/>
</dbReference>
<protein>
    <submittedName>
        <fullName evidence="2">Uncharacterized protein</fullName>
    </submittedName>
</protein>